<name>A0A2V0QRX5_PSESF</name>
<protein>
    <submittedName>
        <fullName evidence="1">Glutamate dehydrogenase/leucine dehydrogenase</fullName>
    </submittedName>
</protein>
<evidence type="ECO:0000313" key="2">
    <source>
        <dbReference type="Proteomes" id="UP000247480"/>
    </source>
</evidence>
<reference evidence="1 2" key="1">
    <citation type="submission" date="2018-04" db="EMBL/GenBank/DDBJ databases">
        <title>Draft genome sequence of Pseudomonas syringae pv. actinidiae biovar 1 strains isolated from kiwifruit in Kagawa prefecture.</title>
        <authorList>
            <person name="Tabuchi M."/>
            <person name="Saito M."/>
            <person name="Fujiwara S."/>
            <person name="Sasa N."/>
            <person name="Akimitsu K."/>
            <person name="Gomi K."/>
            <person name="Konishi-Sugita S."/>
            <person name="Hamano K."/>
            <person name="Kataoka I."/>
        </authorList>
    </citation>
    <scope>NUCLEOTIDE SEQUENCE [LARGE SCALE GENOMIC DNA]</scope>
    <source>
        <strain evidence="1 2">MAFF212206</strain>
    </source>
</reference>
<organism evidence="1 2">
    <name type="scientific">Pseudomonas syringae pv. actinidiae</name>
    <dbReference type="NCBI Taxonomy" id="103796"/>
    <lineage>
        <taxon>Bacteria</taxon>
        <taxon>Pseudomonadati</taxon>
        <taxon>Pseudomonadota</taxon>
        <taxon>Gammaproteobacteria</taxon>
        <taxon>Pseudomonadales</taxon>
        <taxon>Pseudomonadaceae</taxon>
        <taxon>Pseudomonas</taxon>
        <taxon>Pseudomonas syringae</taxon>
    </lineage>
</organism>
<gene>
    <name evidence="1" type="ORF">KPSA1_06452</name>
</gene>
<dbReference type="EMBL" id="BGJZ01000334">
    <property type="protein sequence ID" value="GBH12975.1"/>
    <property type="molecule type" value="Genomic_DNA"/>
</dbReference>
<dbReference type="AlphaFoldDB" id="A0A2V0QRX5"/>
<dbReference type="Proteomes" id="UP000247480">
    <property type="component" value="Unassembled WGS sequence"/>
</dbReference>
<sequence length="55" mass="5823">MRSGGLQFAILKAPGGMEHSTTASSVNYSYVRPASLKPLLSQTRAAYQVPNRGVG</sequence>
<comment type="caution">
    <text evidence="1">The sequence shown here is derived from an EMBL/GenBank/DDBJ whole genome shotgun (WGS) entry which is preliminary data.</text>
</comment>
<evidence type="ECO:0000313" key="1">
    <source>
        <dbReference type="EMBL" id="GBH12975.1"/>
    </source>
</evidence>
<proteinExistence type="predicted"/>
<accession>A0A2V0QRX5</accession>